<proteinExistence type="predicted"/>
<dbReference type="SUPFAM" id="SSF46894">
    <property type="entry name" value="C-terminal effector domain of the bipartite response regulators"/>
    <property type="match status" value="1"/>
</dbReference>
<dbReference type="PANTHER" id="PTHR47691">
    <property type="entry name" value="REGULATOR-RELATED"/>
    <property type="match status" value="1"/>
</dbReference>
<dbReference type="InterPro" id="IPR036388">
    <property type="entry name" value="WH-like_DNA-bd_sf"/>
</dbReference>
<protein>
    <recommendedName>
        <fullName evidence="2">AAA+ ATPase domain-containing protein</fullName>
    </recommendedName>
</protein>
<dbReference type="GO" id="GO:0016887">
    <property type="term" value="F:ATP hydrolysis activity"/>
    <property type="evidence" value="ECO:0007669"/>
    <property type="project" value="InterPro"/>
</dbReference>
<dbReference type="InterPro" id="IPR027417">
    <property type="entry name" value="P-loop_NTPase"/>
</dbReference>
<dbReference type="PRINTS" id="PR00364">
    <property type="entry name" value="DISEASERSIST"/>
</dbReference>
<accession>A0A1G7YVT6</accession>
<dbReference type="STRING" id="200378.SAMN05216553_114169"/>
<feature type="repeat" description="TPR" evidence="1">
    <location>
        <begin position="529"/>
        <end position="562"/>
    </location>
</feature>
<dbReference type="SUPFAM" id="SSF48452">
    <property type="entry name" value="TPR-like"/>
    <property type="match status" value="2"/>
</dbReference>
<dbReference type="GO" id="GO:0006355">
    <property type="term" value="P:regulation of DNA-templated transcription"/>
    <property type="evidence" value="ECO:0007669"/>
    <property type="project" value="InterPro"/>
</dbReference>
<dbReference type="PROSITE" id="PS50005">
    <property type="entry name" value="TPR"/>
    <property type="match status" value="1"/>
</dbReference>
<dbReference type="GO" id="GO:0003677">
    <property type="term" value="F:DNA binding"/>
    <property type="evidence" value="ECO:0007669"/>
    <property type="project" value="InterPro"/>
</dbReference>
<gene>
    <name evidence="3" type="ORF">SAMN05216553_114169</name>
</gene>
<dbReference type="InterPro" id="IPR003593">
    <property type="entry name" value="AAA+_ATPase"/>
</dbReference>
<evidence type="ECO:0000313" key="3">
    <source>
        <dbReference type="EMBL" id="SDH00376.1"/>
    </source>
</evidence>
<dbReference type="PANTHER" id="PTHR47691:SF3">
    <property type="entry name" value="HTH-TYPE TRANSCRIPTIONAL REGULATOR RV0890C-RELATED"/>
    <property type="match status" value="1"/>
</dbReference>
<name>A0A1G7YVT6_9PSEU</name>
<feature type="domain" description="AAA+ ATPase" evidence="2">
    <location>
        <begin position="97"/>
        <end position="245"/>
    </location>
</feature>
<evidence type="ECO:0000259" key="2">
    <source>
        <dbReference type="SMART" id="SM00382"/>
    </source>
</evidence>
<dbReference type="Proteomes" id="UP000199623">
    <property type="component" value="Unassembled WGS sequence"/>
</dbReference>
<dbReference type="Gene3D" id="1.25.40.10">
    <property type="entry name" value="Tetratricopeptide repeat domain"/>
    <property type="match status" value="2"/>
</dbReference>
<keyword evidence="1" id="KW-0802">TPR repeat</keyword>
<reference evidence="4" key="1">
    <citation type="submission" date="2016-10" db="EMBL/GenBank/DDBJ databases">
        <authorList>
            <person name="Varghese N."/>
            <person name="Submissions S."/>
        </authorList>
    </citation>
    <scope>NUCLEOTIDE SEQUENCE [LARGE SCALE GENOMIC DNA]</scope>
    <source>
        <strain evidence="4">CGMCC 4.3506</strain>
    </source>
</reference>
<evidence type="ECO:0000256" key="1">
    <source>
        <dbReference type="PROSITE-ProRule" id="PRU00339"/>
    </source>
</evidence>
<evidence type="ECO:0000313" key="4">
    <source>
        <dbReference type="Proteomes" id="UP000199623"/>
    </source>
</evidence>
<dbReference type="SMART" id="SM00382">
    <property type="entry name" value="AAA"/>
    <property type="match status" value="1"/>
</dbReference>
<keyword evidence="4" id="KW-1185">Reference proteome</keyword>
<dbReference type="SUPFAM" id="SSF52540">
    <property type="entry name" value="P-loop containing nucleoside triphosphate hydrolases"/>
    <property type="match status" value="1"/>
</dbReference>
<sequence>MIEGMRLDALRRALAVAPGRAVEFGALVGAVWGDEPPANPRQALRNLVRRLRETEQVVTEAGGYRLVPRGRGPRQLPADLPDFVGREAEIEAALGSAAAVLAITGPPGVGKTSLAVHVAHRLSERFPDGQLYVNLRAFDNATTMSPNQALHGFLRALGAEDVPVDLDAQAGLFRRMTAGRAVLVVVDNATGDLVGPLLPAGPRCRVLVTSRTDLAQYEQVRLGVFADDEAQELLVRMRISGSREDRAELVRLCAHLPLALRIAAANVAAGHIADYLADLRGDDRLDALEIEGDAAVAAAFDLSYQAQPPRARELFRLLGLVPGQDFGVEAATALLGGPADEPLGQLVGANLVQRHGDRYSLHDLLRRFAVRLTADRRPRERLFAYYLLNAEAAARTLNREFVRLDLPELPPDLPRHDLASEAAAVAWFEAERANVVAAVQQAGPQPVAWLLADMLRGHFHFQAHHVDWFAAARAGLAAARRAGAPVPQAVMHGSLALAHWSVGDLAGAVEEHAKALDILRTHRDDRVMTSMLINSGIVNWELGRLRVAARELGEALELSPDNPAVLFNLGGVHLDLGPLTTSVTHATRALEIAEERDLLVGRILALNAVVEVHQLRGDHDLAETYLARADELRAHAPPGLVRRVPGYDSHALLALVRGRTEEAADYARQSLRHARDAHSPKDECDAYDVLGEALRAAGDVDRAMSAHNEALAISLKNGYLRGEVNALAGLAADHHAAEEPREALRTALRARERAREGEMRVRGVRVLAVLARVQRSLGDDAGAAEATRSGLRLADETGCRFWQRELEEGQPPANGGSTSS</sequence>
<dbReference type="SMART" id="SM00028">
    <property type="entry name" value="TPR"/>
    <property type="match status" value="7"/>
</dbReference>
<organism evidence="3 4">
    <name type="scientific">Lentzea fradiae</name>
    <dbReference type="NCBI Taxonomy" id="200378"/>
    <lineage>
        <taxon>Bacteria</taxon>
        <taxon>Bacillati</taxon>
        <taxon>Actinomycetota</taxon>
        <taxon>Actinomycetes</taxon>
        <taxon>Pseudonocardiales</taxon>
        <taxon>Pseudonocardiaceae</taxon>
        <taxon>Lentzea</taxon>
    </lineage>
</organism>
<dbReference type="InterPro" id="IPR011990">
    <property type="entry name" value="TPR-like_helical_dom_sf"/>
</dbReference>
<dbReference type="AlphaFoldDB" id="A0A1G7YVT6"/>
<dbReference type="EMBL" id="FNCC01000014">
    <property type="protein sequence ID" value="SDH00376.1"/>
    <property type="molecule type" value="Genomic_DNA"/>
</dbReference>
<dbReference type="Gene3D" id="1.10.10.10">
    <property type="entry name" value="Winged helix-like DNA-binding domain superfamily/Winged helix DNA-binding domain"/>
    <property type="match status" value="1"/>
</dbReference>
<dbReference type="Pfam" id="PF13401">
    <property type="entry name" value="AAA_22"/>
    <property type="match status" value="1"/>
</dbReference>
<dbReference type="InterPro" id="IPR019734">
    <property type="entry name" value="TPR_rpt"/>
</dbReference>
<dbReference type="InterPro" id="IPR049945">
    <property type="entry name" value="AAA_22"/>
</dbReference>
<dbReference type="InterPro" id="IPR016032">
    <property type="entry name" value="Sig_transdc_resp-reg_C-effctor"/>
</dbReference>
<dbReference type="Gene3D" id="3.40.50.300">
    <property type="entry name" value="P-loop containing nucleotide triphosphate hydrolases"/>
    <property type="match status" value="1"/>
</dbReference>